<name>A0ABW5JJ95_9BACT</name>
<dbReference type="CDD" id="cd02440">
    <property type="entry name" value="AdoMet_MTases"/>
    <property type="match status" value="1"/>
</dbReference>
<keyword evidence="2 5" id="KW-0808">Transferase</keyword>
<comment type="function">
    <text evidence="5">Methylates the class 1 translation termination release factors RF1/PrfA and RF2/PrfB on the glutamine residue of the universally conserved GGQ motif.</text>
</comment>
<dbReference type="PANTHER" id="PTHR18895:SF74">
    <property type="entry name" value="MTRF1L RELEASE FACTOR GLUTAMINE METHYLTRANSFERASE"/>
    <property type="match status" value="1"/>
</dbReference>
<dbReference type="Pfam" id="PF17827">
    <property type="entry name" value="PrmC_N"/>
    <property type="match status" value="1"/>
</dbReference>
<dbReference type="Pfam" id="PF05175">
    <property type="entry name" value="MTS"/>
    <property type="match status" value="1"/>
</dbReference>
<dbReference type="GO" id="GO:0032259">
    <property type="term" value="P:methylation"/>
    <property type="evidence" value="ECO:0007669"/>
    <property type="project" value="UniProtKB-KW"/>
</dbReference>
<dbReference type="InterPro" id="IPR002052">
    <property type="entry name" value="DNA_methylase_N6_adenine_CS"/>
</dbReference>
<dbReference type="NCBIfam" id="TIGR00536">
    <property type="entry name" value="hemK_fam"/>
    <property type="match status" value="1"/>
</dbReference>
<dbReference type="RefSeq" id="WP_390298728.1">
    <property type="nucleotide sequence ID" value="NZ_JBHULI010000003.1"/>
</dbReference>
<dbReference type="PANTHER" id="PTHR18895">
    <property type="entry name" value="HEMK METHYLTRANSFERASE"/>
    <property type="match status" value="1"/>
</dbReference>
<comment type="catalytic activity">
    <reaction evidence="4 5">
        <text>L-glutaminyl-[peptide chain release factor] + S-adenosyl-L-methionine = N(5)-methyl-L-glutaminyl-[peptide chain release factor] + S-adenosyl-L-homocysteine + H(+)</text>
        <dbReference type="Rhea" id="RHEA:42896"/>
        <dbReference type="Rhea" id="RHEA-COMP:10271"/>
        <dbReference type="Rhea" id="RHEA-COMP:10272"/>
        <dbReference type="ChEBI" id="CHEBI:15378"/>
        <dbReference type="ChEBI" id="CHEBI:30011"/>
        <dbReference type="ChEBI" id="CHEBI:57856"/>
        <dbReference type="ChEBI" id="CHEBI:59789"/>
        <dbReference type="ChEBI" id="CHEBI:61891"/>
        <dbReference type="EC" id="2.1.1.297"/>
    </reaction>
</comment>
<dbReference type="InterPro" id="IPR007848">
    <property type="entry name" value="Small_mtfrase_dom"/>
</dbReference>
<evidence type="ECO:0000313" key="9">
    <source>
        <dbReference type="Proteomes" id="UP001597460"/>
    </source>
</evidence>
<proteinExistence type="inferred from homology"/>
<evidence type="ECO:0000259" key="6">
    <source>
        <dbReference type="Pfam" id="PF05175"/>
    </source>
</evidence>
<feature type="binding site" evidence="5">
    <location>
        <position position="150"/>
    </location>
    <ligand>
        <name>S-adenosyl-L-methionine</name>
        <dbReference type="ChEBI" id="CHEBI:59789"/>
    </ligand>
</feature>
<evidence type="ECO:0000313" key="8">
    <source>
        <dbReference type="EMBL" id="MFD2531523.1"/>
    </source>
</evidence>
<dbReference type="PROSITE" id="PS00092">
    <property type="entry name" value="N6_MTASE"/>
    <property type="match status" value="1"/>
</dbReference>
<comment type="caution">
    <text evidence="8">The sequence shown here is derived from an EMBL/GenBank/DDBJ whole genome shotgun (WGS) entry which is preliminary data.</text>
</comment>
<dbReference type="Gene3D" id="3.40.50.150">
    <property type="entry name" value="Vaccinia Virus protein VP39"/>
    <property type="match status" value="1"/>
</dbReference>
<gene>
    <name evidence="5 8" type="primary">prmC</name>
    <name evidence="8" type="ORF">ACFSVN_03600</name>
</gene>
<dbReference type="GO" id="GO:0102559">
    <property type="term" value="F:peptide chain release factor N(5)-glutamine methyltransferase activity"/>
    <property type="evidence" value="ECO:0007669"/>
    <property type="project" value="UniProtKB-EC"/>
</dbReference>
<dbReference type="NCBIfam" id="TIGR03534">
    <property type="entry name" value="RF_mod_PrmC"/>
    <property type="match status" value="1"/>
</dbReference>
<keyword evidence="1 5" id="KW-0489">Methyltransferase</keyword>
<comment type="similarity">
    <text evidence="5">Belongs to the protein N5-glutamine methyltransferase family. PrmC subfamily.</text>
</comment>
<reference evidence="9" key="1">
    <citation type="journal article" date="2019" name="Int. J. Syst. Evol. Microbiol.">
        <title>The Global Catalogue of Microorganisms (GCM) 10K type strain sequencing project: providing services to taxonomists for standard genome sequencing and annotation.</title>
        <authorList>
            <consortium name="The Broad Institute Genomics Platform"/>
            <consortium name="The Broad Institute Genome Sequencing Center for Infectious Disease"/>
            <person name="Wu L."/>
            <person name="Ma J."/>
        </authorList>
    </citation>
    <scope>NUCLEOTIDE SEQUENCE [LARGE SCALE GENOMIC DNA]</scope>
    <source>
        <strain evidence="9">KCTC 52042</strain>
    </source>
</reference>
<dbReference type="InterPro" id="IPR029063">
    <property type="entry name" value="SAM-dependent_MTases_sf"/>
</dbReference>
<dbReference type="InterPro" id="IPR050320">
    <property type="entry name" value="N5-glutamine_MTase"/>
</dbReference>
<dbReference type="SUPFAM" id="SSF53335">
    <property type="entry name" value="S-adenosyl-L-methionine-dependent methyltransferases"/>
    <property type="match status" value="1"/>
</dbReference>
<organism evidence="8 9">
    <name type="scientific">Gracilimonas halophila</name>
    <dbReference type="NCBI Taxonomy" id="1834464"/>
    <lineage>
        <taxon>Bacteria</taxon>
        <taxon>Pseudomonadati</taxon>
        <taxon>Balneolota</taxon>
        <taxon>Balneolia</taxon>
        <taxon>Balneolales</taxon>
        <taxon>Balneolaceae</taxon>
        <taxon>Gracilimonas</taxon>
    </lineage>
</organism>
<comment type="caution">
    <text evidence="5">Lacks conserved residue(s) required for the propagation of feature annotation.</text>
</comment>
<evidence type="ECO:0000256" key="1">
    <source>
        <dbReference type="ARBA" id="ARBA00022603"/>
    </source>
</evidence>
<sequence length="286" mass="33316">MSKVPSVWTVLSMLEWATDFFEQKQVKSPRFSIEWLLAHVLSIKRLDLYLAYDRPLSSTELEELRPMVKRRSNHEPLQYITGEIDFHHVKIKVQPGVLIPRQETEQLVDWILELHGDVDSLKVLDIGTGSGCIPIALKHARPGWEVFATEISQEALDIAKKNAEYNKTDISFHKDDLFHPESLENQKFDLIISNPPYIHPDEKNSLDDEVKNYEPELALFCESTQKMYQALEDLCSKYLQTKGSVFLELHEDHSQEVLHIFQEHDWEAIVKHDYGQKPRFLKAKKP</sequence>
<dbReference type="EMBL" id="JBHULI010000003">
    <property type="protein sequence ID" value="MFD2531523.1"/>
    <property type="molecule type" value="Genomic_DNA"/>
</dbReference>
<accession>A0ABW5JJ95</accession>
<evidence type="ECO:0000256" key="3">
    <source>
        <dbReference type="ARBA" id="ARBA00022691"/>
    </source>
</evidence>
<feature type="domain" description="Release factor glutamine methyltransferase N-terminal" evidence="7">
    <location>
        <begin position="13"/>
        <end position="82"/>
    </location>
</feature>
<feature type="binding site" evidence="5">
    <location>
        <begin position="127"/>
        <end position="131"/>
    </location>
    <ligand>
        <name>S-adenosyl-L-methionine</name>
        <dbReference type="ChEBI" id="CHEBI:59789"/>
    </ligand>
</feature>
<evidence type="ECO:0000256" key="5">
    <source>
        <dbReference type="HAMAP-Rule" id="MF_02126"/>
    </source>
</evidence>
<protein>
    <recommendedName>
        <fullName evidence="5">Release factor glutamine methyltransferase</fullName>
        <shortName evidence="5">RF MTase</shortName>
        <ecNumber evidence="5">2.1.1.297</ecNumber>
    </recommendedName>
    <alternativeName>
        <fullName evidence="5">N5-glutamine methyltransferase PrmC</fullName>
    </alternativeName>
    <alternativeName>
        <fullName evidence="5">Protein-(glutamine-N5) MTase PrmC</fullName>
    </alternativeName>
    <alternativeName>
        <fullName evidence="5">Protein-glutamine N-methyltransferase PrmC</fullName>
    </alternativeName>
</protein>
<feature type="domain" description="Methyltransferase small" evidence="6">
    <location>
        <begin position="119"/>
        <end position="200"/>
    </location>
</feature>
<evidence type="ECO:0000256" key="2">
    <source>
        <dbReference type="ARBA" id="ARBA00022679"/>
    </source>
</evidence>
<keyword evidence="3 5" id="KW-0949">S-adenosyl-L-methionine</keyword>
<dbReference type="InterPro" id="IPR040758">
    <property type="entry name" value="PrmC_N"/>
</dbReference>
<evidence type="ECO:0000256" key="4">
    <source>
        <dbReference type="ARBA" id="ARBA00048391"/>
    </source>
</evidence>
<dbReference type="HAMAP" id="MF_02126">
    <property type="entry name" value="RF_methyltr_PrmC"/>
    <property type="match status" value="1"/>
</dbReference>
<evidence type="ECO:0000259" key="7">
    <source>
        <dbReference type="Pfam" id="PF17827"/>
    </source>
</evidence>
<dbReference type="InterPro" id="IPR004556">
    <property type="entry name" value="HemK-like"/>
</dbReference>
<dbReference type="Gene3D" id="1.10.8.10">
    <property type="entry name" value="DNA helicase RuvA subunit, C-terminal domain"/>
    <property type="match status" value="1"/>
</dbReference>
<feature type="binding site" evidence="5">
    <location>
        <position position="194"/>
    </location>
    <ligand>
        <name>S-adenosyl-L-methionine</name>
        <dbReference type="ChEBI" id="CHEBI:59789"/>
    </ligand>
</feature>
<dbReference type="EC" id="2.1.1.297" evidence="5"/>
<dbReference type="InterPro" id="IPR019874">
    <property type="entry name" value="RF_methyltr_PrmC"/>
</dbReference>
<feature type="binding site" evidence="5">
    <location>
        <begin position="194"/>
        <end position="197"/>
    </location>
    <ligand>
        <name>substrate</name>
    </ligand>
</feature>
<dbReference type="Proteomes" id="UP001597460">
    <property type="component" value="Unassembled WGS sequence"/>
</dbReference>
<keyword evidence="9" id="KW-1185">Reference proteome</keyword>